<dbReference type="RefSeq" id="WP_110324309.1">
    <property type="nucleotide sequence ID" value="NZ_QJKD01000010.1"/>
</dbReference>
<evidence type="ECO:0000313" key="5">
    <source>
        <dbReference type="Proteomes" id="UP000248057"/>
    </source>
</evidence>
<feature type="domain" description="MmgE/PrpD N-terminal" evidence="2">
    <location>
        <begin position="14"/>
        <end position="246"/>
    </location>
</feature>
<dbReference type="InterPro" id="IPR045336">
    <property type="entry name" value="MmgE_PrpD_N"/>
</dbReference>
<name>A0A2V3Y098_9FIRM</name>
<gene>
    <name evidence="4" type="ORF">DFR60_110193</name>
</gene>
<dbReference type="GO" id="GO:0016829">
    <property type="term" value="F:lyase activity"/>
    <property type="evidence" value="ECO:0007669"/>
    <property type="project" value="InterPro"/>
</dbReference>
<dbReference type="InterPro" id="IPR036148">
    <property type="entry name" value="MmgE/PrpD_sf"/>
</dbReference>
<dbReference type="SUPFAM" id="SSF103378">
    <property type="entry name" value="2-methylcitrate dehydratase PrpD"/>
    <property type="match status" value="1"/>
</dbReference>
<dbReference type="PANTHER" id="PTHR16943:SF8">
    <property type="entry name" value="2-METHYLCITRATE DEHYDRATASE"/>
    <property type="match status" value="1"/>
</dbReference>
<dbReference type="AlphaFoldDB" id="A0A2V3Y098"/>
<feature type="domain" description="MmgE/PrpD C-terminal" evidence="3">
    <location>
        <begin position="265"/>
        <end position="415"/>
    </location>
</feature>
<proteinExistence type="inferred from homology"/>
<evidence type="ECO:0000256" key="1">
    <source>
        <dbReference type="ARBA" id="ARBA00006174"/>
    </source>
</evidence>
<keyword evidence="5" id="KW-1185">Reference proteome</keyword>
<comment type="caution">
    <text evidence="4">The sequence shown here is derived from an EMBL/GenBank/DDBJ whole genome shotgun (WGS) entry which is preliminary data.</text>
</comment>
<dbReference type="InterPro" id="IPR042183">
    <property type="entry name" value="MmgE/PrpD_sf_1"/>
</dbReference>
<comment type="similarity">
    <text evidence="1">Belongs to the PrpD family.</text>
</comment>
<evidence type="ECO:0000259" key="3">
    <source>
        <dbReference type="Pfam" id="PF19305"/>
    </source>
</evidence>
<protein>
    <submittedName>
        <fullName evidence="4">2-methylcitrate dehydratase PrpD</fullName>
    </submittedName>
</protein>
<dbReference type="Proteomes" id="UP000248057">
    <property type="component" value="Unassembled WGS sequence"/>
</dbReference>
<organism evidence="4 5">
    <name type="scientific">Hungatella effluvii</name>
    <dbReference type="NCBI Taxonomy" id="1096246"/>
    <lineage>
        <taxon>Bacteria</taxon>
        <taxon>Bacillati</taxon>
        <taxon>Bacillota</taxon>
        <taxon>Clostridia</taxon>
        <taxon>Lachnospirales</taxon>
        <taxon>Lachnospiraceae</taxon>
        <taxon>Hungatella</taxon>
    </lineage>
</organism>
<evidence type="ECO:0000313" key="4">
    <source>
        <dbReference type="EMBL" id="PXX51486.1"/>
    </source>
</evidence>
<dbReference type="InterPro" id="IPR005656">
    <property type="entry name" value="MmgE_PrpD"/>
</dbReference>
<dbReference type="InterPro" id="IPR042188">
    <property type="entry name" value="MmgE/PrpD_sf_2"/>
</dbReference>
<dbReference type="Gene3D" id="3.30.1330.120">
    <property type="entry name" value="2-methylcitrate dehydratase PrpD"/>
    <property type="match status" value="1"/>
</dbReference>
<dbReference type="PANTHER" id="PTHR16943">
    <property type="entry name" value="2-METHYLCITRATE DEHYDRATASE-RELATED"/>
    <property type="match status" value="1"/>
</dbReference>
<dbReference type="GeneID" id="86063051"/>
<evidence type="ECO:0000259" key="2">
    <source>
        <dbReference type="Pfam" id="PF03972"/>
    </source>
</evidence>
<accession>A0A2V3Y098</accession>
<sequence>MNKSIAFLQSINTVKEIPDTVLSRARQSLLDYLAVTSAGAKFQSKKIKEYIKFAAPEPGEFTVIGIMECLALKEAVFLNGLNGHALDFDDGTNSGIIHLGSPIFSLLLPLAQRYNIKLEDMLKAAVIGYEASYTMAVTIQPRHKELGFHATGTCGVLGATIAASYMLDFTEEERFQAFAIACVSATGMLKVLDDGSELKPYNVAKTVLLALTSLQMAKAGFKGHPDPLGGNRGYFKMMTGQEDIELKQVLLNGTYAIMKSYTKPYASCRYTHPSVEAAIHLRNKYGLKAEEVERIDIKTYSLAVNGHDHTEILGSYSAKMSIPYSTAAGIIYGRAGLQEFDEKSVKDENVLSLTKKIHVVTDEKLSEVFPKIQAAVVAIKTKNGVMSERVDFPKGEPENPLNDEEFRKRYDELMKYAGIEPNIGGKIFGFVHKDGVTVKDILKFFECREEVSRE</sequence>
<dbReference type="Pfam" id="PF03972">
    <property type="entry name" value="MmgE_PrpD_N"/>
    <property type="match status" value="1"/>
</dbReference>
<dbReference type="Pfam" id="PF19305">
    <property type="entry name" value="MmgE_PrpD_C"/>
    <property type="match status" value="1"/>
</dbReference>
<dbReference type="EMBL" id="QJKD01000010">
    <property type="protein sequence ID" value="PXX51486.1"/>
    <property type="molecule type" value="Genomic_DNA"/>
</dbReference>
<dbReference type="InterPro" id="IPR045337">
    <property type="entry name" value="MmgE_PrpD_C"/>
</dbReference>
<reference evidence="4 5" key="1">
    <citation type="submission" date="2018-05" db="EMBL/GenBank/DDBJ databases">
        <title>Genomic Encyclopedia of Type Strains, Phase IV (KMG-IV): sequencing the most valuable type-strain genomes for metagenomic binning, comparative biology and taxonomic classification.</title>
        <authorList>
            <person name="Goeker M."/>
        </authorList>
    </citation>
    <scope>NUCLEOTIDE SEQUENCE [LARGE SCALE GENOMIC DNA]</scope>
    <source>
        <strain evidence="4 5">DSM 24995</strain>
    </source>
</reference>
<dbReference type="Gene3D" id="1.10.4100.10">
    <property type="entry name" value="2-methylcitrate dehydratase PrpD"/>
    <property type="match status" value="1"/>
</dbReference>